<feature type="domain" description="Polymerase/histidinol phosphatase N-terminal" evidence="8">
    <location>
        <begin position="5"/>
        <end position="72"/>
    </location>
</feature>
<dbReference type="PANTHER" id="PTHR32294:SF0">
    <property type="entry name" value="DNA POLYMERASE III SUBUNIT ALPHA"/>
    <property type="match status" value="1"/>
</dbReference>
<dbReference type="SUPFAM" id="SSF160975">
    <property type="entry name" value="AF1531-like"/>
    <property type="match status" value="1"/>
</dbReference>
<evidence type="ECO:0000256" key="5">
    <source>
        <dbReference type="ARBA" id="ARBA00022705"/>
    </source>
</evidence>
<dbReference type="InterPro" id="IPR041931">
    <property type="entry name" value="DNA_pol3_alpha_thumb_dom"/>
</dbReference>
<dbReference type="STRING" id="888061.AXF15_05160"/>
<evidence type="ECO:0000256" key="1">
    <source>
        <dbReference type="ARBA" id="ARBA00012417"/>
    </source>
</evidence>
<comment type="catalytic activity">
    <reaction evidence="7">
        <text>DNA(n) + a 2'-deoxyribonucleoside 5'-triphosphate = DNA(n+1) + diphosphate</text>
        <dbReference type="Rhea" id="RHEA:22508"/>
        <dbReference type="Rhea" id="RHEA-COMP:17339"/>
        <dbReference type="Rhea" id="RHEA-COMP:17340"/>
        <dbReference type="ChEBI" id="CHEBI:33019"/>
        <dbReference type="ChEBI" id="CHEBI:61560"/>
        <dbReference type="ChEBI" id="CHEBI:173112"/>
        <dbReference type="EC" id="2.7.7.7"/>
    </reaction>
</comment>
<keyword evidence="3" id="KW-0808">Transferase</keyword>
<dbReference type="EMBL" id="CP014230">
    <property type="protein sequence ID" value="AMD94013.1"/>
    <property type="molecule type" value="Genomic_DNA"/>
</dbReference>
<dbReference type="Pfam" id="PF02811">
    <property type="entry name" value="PHP"/>
    <property type="match status" value="1"/>
</dbReference>
<dbReference type="Gene3D" id="1.10.10.1600">
    <property type="entry name" value="Bacterial DNA polymerase III alpha subunit, thumb domain"/>
    <property type="match status" value="1"/>
</dbReference>
<accession>A0A0X8JSE3</accession>
<evidence type="ECO:0000256" key="6">
    <source>
        <dbReference type="ARBA" id="ARBA00022932"/>
    </source>
</evidence>
<dbReference type="CDD" id="cd04485">
    <property type="entry name" value="DnaE_OBF"/>
    <property type="match status" value="1"/>
</dbReference>
<reference evidence="10" key="1">
    <citation type="submission" date="2016-02" db="EMBL/GenBank/DDBJ databases">
        <authorList>
            <person name="Holder M.E."/>
            <person name="Ajami N.J."/>
            <person name="Petrosino J.F."/>
        </authorList>
    </citation>
    <scope>NUCLEOTIDE SEQUENCE [LARGE SCALE GENOMIC DNA]</scope>
    <source>
        <strain evidence="10">DSM 12838</strain>
    </source>
</reference>
<dbReference type="NCBIfam" id="NF005298">
    <property type="entry name" value="PRK06826.1"/>
    <property type="match status" value="1"/>
</dbReference>
<evidence type="ECO:0000256" key="3">
    <source>
        <dbReference type="ARBA" id="ARBA00022679"/>
    </source>
</evidence>
<organism evidence="9 10">
    <name type="scientific">Desulfomicrobium orale DSM 12838</name>
    <dbReference type="NCBI Taxonomy" id="888061"/>
    <lineage>
        <taxon>Bacteria</taxon>
        <taxon>Pseudomonadati</taxon>
        <taxon>Thermodesulfobacteriota</taxon>
        <taxon>Desulfovibrionia</taxon>
        <taxon>Desulfovibrionales</taxon>
        <taxon>Desulfomicrobiaceae</taxon>
        <taxon>Desulfomicrobium</taxon>
    </lineage>
</organism>
<dbReference type="Pfam" id="PF07733">
    <property type="entry name" value="DNA_pol3_alpha"/>
    <property type="match status" value="1"/>
</dbReference>
<dbReference type="GO" id="GO:0003887">
    <property type="term" value="F:DNA-directed DNA polymerase activity"/>
    <property type="evidence" value="ECO:0007669"/>
    <property type="project" value="UniProtKB-KW"/>
</dbReference>
<gene>
    <name evidence="9" type="primary">dnaE</name>
    <name evidence="9" type="ORF">AXF15_05160</name>
</gene>
<proteinExistence type="predicted"/>
<protein>
    <recommendedName>
        <fullName evidence="2">DNA polymerase III subunit alpha</fullName>
        <ecNumber evidence="1">2.7.7.7</ecNumber>
    </recommendedName>
</protein>
<dbReference type="RefSeq" id="WP_066608690.1">
    <property type="nucleotide sequence ID" value="NZ_CP014230.1"/>
</dbReference>
<dbReference type="KEGG" id="doa:AXF15_05160"/>
<dbReference type="Gene3D" id="1.10.150.870">
    <property type="match status" value="1"/>
</dbReference>
<dbReference type="InterPro" id="IPR011708">
    <property type="entry name" value="DNA_pol3_alpha_NTPase_dom"/>
</dbReference>
<dbReference type="AlphaFoldDB" id="A0A0X8JSE3"/>
<dbReference type="EC" id="2.7.7.7" evidence="1"/>
<dbReference type="InterPro" id="IPR029460">
    <property type="entry name" value="DNAPol_HHH"/>
</dbReference>
<dbReference type="NCBIfam" id="TIGR00594">
    <property type="entry name" value="polc"/>
    <property type="match status" value="1"/>
</dbReference>
<dbReference type="CDD" id="cd12113">
    <property type="entry name" value="PHP_PolIIIA_DnaE3"/>
    <property type="match status" value="1"/>
</dbReference>
<evidence type="ECO:0000256" key="7">
    <source>
        <dbReference type="ARBA" id="ARBA00049244"/>
    </source>
</evidence>
<dbReference type="InterPro" id="IPR004013">
    <property type="entry name" value="PHP_dom"/>
</dbReference>
<dbReference type="SUPFAM" id="SSF89550">
    <property type="entry name" value="PHP domain-like"/>
    <property type="match status" value="1"/>
</dbReference>
<name>A0A0X8JSE3_9BACT</name>
<sequence>MSGFTHLHCHSEYSLLDGAIRLKDLCARAVDFGFSSAAVTDHGNLFGSLPFYLEAKKHGIKPILGSEIYVADDMADRENKRRFHLILLAQDLLGYHNLVKIVSAGFLDGFYYKPRVDKNFLRRHSEGLICLSACLQGEVPWTLRFETMDKALAKTREYMEIFPDRFYLELQSNGLKEQEVVNDRLMEVAAETGLPLVATNDCHYLSKDDYEAHDILLCVGTGKIRSERQRLKFETNEFYYKTPEEMEAAFAHCPEAVENAGRIADMCEVELKLKQHFFPVYDVPEGSSLDREFRRLAEEGLTARLAALPYVVDESAYRERLEFELQVIIEKGFPAYFLIVQDFINWAKGQGIPVGPGRGSAAGSLVAYALRITDLDPIRYKLFFERFLNVERASLPDIDVDFCYNRRDEVIKYVTKKYGSDHVAQIVAFGTMKAKGVIRDVARALDISLKDADRIAKLIPDDLKMTLVKALEQEPELRALIDGEPRFRELYDASLRLEGLTRHSSIHAAGIVISQKPMVEYLPLHRGKNGEMVTQFDMKKVELVGLIKFDFLGLKTLTVIDDALKLIRKNGKPAPVLEKLPLDDPQTFELLGRGETDGVFQLESDGMRRVLKALKPSCFEDIIALLALYRPGPLESGMVDDFIGRKHGLRAVEYEYPELAPILHPILEDTYGVILYQEQVMKIASDLARYSLGEGDNLRRAMGKKDPAEMARQRVRFLDGAKANGISQDAAEYIFDLMEKFAGYGFNKSHSAAYAVISYQTAYVKAHYPAEFMAAIITSEVSNSDKILAHVSACRDMGIEVLPPDVNRSFNEFTVEGQAIRYGLSGIKGVGEGAVESIVEEREKDGPFGSLLDFCQRVNLRKVNKKVLESLVKSGAMDGFGCSRRALLEGLDRVQGMAQKRAKRKTSGQLSFMGLVEENNTCSLAGLGVEGEEDLPEFGDDEKCHMEKEAFGFFLIGHPLQPFRQEIRRLGYASLSQCADLPEKTPVQVPVLITSIKTITTKRGDRMAFCAIEDLGGSGEAIVFSEPYAASRELLESEEPLLLVGSVGKRDTPEDDVAEDAPRKVKLLAESFKPLSSVTGSGSEPVLLLVRSRHGAPDWRGLSDIVRQYPGEAPVQVDLVREEYICRMQFGPDYAVAPGPDFWRDFEQWRQATG</sequence>
<dbReference type="PANTHER" id="PTHR32294">
    <property type="entry name" value="DNA POLYMERASE III SUBUNIT ALPHA"/>
    <property type="match status" value="1"/>
</dbReference>
<evidence type="ECO:0000256" key="2">
    <source>
        <dbReference type="ARBA" id="ARBA00019114"/>
    </source>
</evidence>
<keyword evidence="10" id="KW-1185">Reference proteome</keyword>
<evidence type="ECO:0000259" key="8">
    <source>
        <dbReference type="SMART" id="SM00481"/>
    </source>
</evidence>
<dbReference type="Gene3D" id="3.20.20.140">
    <property type="entry name" value="Metal-dependent hydrolases"/>
    <property type="match status" value="1"/>
</dbReference>
<dbReference type="GO" id="GO:0008408">
    <property type="term" value="F:3'-5' exonuclease activity"/>
    <property type="evidence" value="ECO:0007669"/>
    <property type="project" value="InterPro"/>
</dbReference>
<dbReference type="Pfam" id="PF14579">
    <property type="entry name" value="HHH_6"/>
    <property type="match status" value="1"/>
</dbReference>
<dbReference type="Proteomes" id="UP000063964">
    <property type="component" value="Chromosome"/>
</dbReference>
<dbReference type="Pfam" id="PF17657">
    <property type="entry name" value="DNA_pol3_finger"/>
    <property type="match status" value="1"/>
</dbReference>
<evidence type="ECO:0000313" key="10">
    <source>
        <dbReference type="Proteomes" id="UP000063964"/>
    </source>
</evidence>
<evidence type="ECO:0000313" key="9">
    <source>
        <dbReference type="EMBL" id="AMD94013.1"/>
    </source>
</evidence>
<keyword evidence="4" id="KW-0548">Nucleotidyltransferase</keyword>
<dbReference type="NCBIfam" id="NF004226">
    <property type="entry name" value="PRK05673.1"/>
    <property type="match status" value="1"/>
</dbReference>
<dbReference type="InterPro" id="IPR003141">
    <property type="entry name" value="Pol/His_phosphatase_N"/>
</dbReference>
<dbReference type="InterPro" id="IPR016195">
    <property type="entry name" value="Pol/histidinol_Pase-like"/>
</dbReference>
<dbReference type="SMART" id="SM00481">
    <property type="entry name" value="POLIIIAc"/>
    <property type="match status" value="1"/>
</dbReference>
<dbReference type="InterPro" id="IPR004805">
    <property type="entry name" value="DnaE2/DnaE/PolC"/>
</dbReference>
<dbReference type="GO" id="GO:0006260">
    <property type="term" value="P:DNA replication"/>
    <property type="evidence" value="ECO:0007669"/>
    <property type="project" value="UniProtKB-KW"/>
</dbReference>
<dbReference type="OrthoDB" id="9803237at2"/>
<evidence type="ECO:0000256" key="4">
    <source>
        <dbReference type="ARBA" id="ARBA00022695"/>
    </source>
</evidence>
<keyword evidence="5" id="KW-0235">DNA replication</keyword>
<keyword evidence="6" id="KW-0239">DNA-directed DNA polymerase</keyword>
<dbReference type="InterPro" id="IPR040982">
    <property type="entry name" value="DNA_pol3_finger"/>
</dbReference>